<organism evidence="1 2">
    <name type="scientific">Rhynocoris fuscipes</name>
    <dbReference type="NCBI Taxonomy" id="488301"/>
    <lineage>
        <taxon>Eukaryota</taxon>
        <taxon>Metazoa</taxon>
        <taxon>Ecdysozoa</taxon>
        <taxon>Arthropoda</taxon>
        <taxon>Hexapoda</taxon>
        <taxon>Insecta</taxon>
        <taxon>Pterygota</taxon>
        <taxon>Neoptera</taxon>
        <taxon>Paraneoptera</taxon>
        <taxon>Hemiptera</taxon>
        <taxon>Heteroptera</taxon>
        <taxon>Panheteroptera</taxon>
        <taxon>Cimicomorpha</taxon>
        <taxon>Reduviidae</taxon>
        <taxon>Harpactorinae</taxon>
        <taxon>Harpactorini</taxon>
        <taxon>Rhynocoris</taxon>
    </lineage>
</organism>
<evidence type="ECO:0000313" key="2">
    <source>
        <dbReference type="Proteomes" id="UP001461498"/>
    </source>
</evidence>
<reference evidence="1 2" key="1">
    <citation type="submission" date="2022-12" db="EMBL/GenBank/DDBJ databases">
        <title>Chromosome-level genome assembly of true bugs.</title>
        <authorList>
            <person name="Ma L."/>
            <person name="Li H."/>
        </authorList>
    </citation>
    <scope>NUCLEOTIDE SEQUENCE [LARGE SCALE GENOMIC DNA]</scope>
    <source>
        <strain evidence="1">Lab_2022b</strain>
    </source>
</reference>
<protein>
    <submittedName>
        <fullName evidence="1">Uncharacterized protein</fullName>
    </submittedName>
</protein>
<evidence type="ECO:0000313" key="1">
    <source>
        <dbReference type="EMBL" id="KAK9510807.1"/>
    </source>
</evidence>
<gene>
    <name evidence="1" type="ORF">O3M35_005514</name>
</gene>
<dbReference type="AlphaFoldDB" id="A0AAW1DPD5"/>
<proteinExistence type="predicted"/>
<keyword evidence="2" id="KW-1185">Reference proteome</keyword>
<comment type="caution">
    <text evidence="1">The sequence shown here is derived from an EMBL/GenBank/DDBJ whole genome shotgun (WGS) entry which is preliminary data.</text>
</comment>
<sequence>MTELERKMCFVFQVKWHVCLFNVAQKQIKPKLSNIRMEFKKFLAAFSRSLDMVDTKFATLSCYIGNTVGPIDLKF</sequence>
<accession>A0AAW1DPD5</accession>
<name>A0AAW1DPD5_9HEMI</name>
<dbReference type="Proteomes" id="UP001461498">
    <property type="component" value="Unassembled WGS sequence"/>
</dbReference>
<dbReference type="EMBL" id="JAPXFL010000002">
    <property type="protein sequence ID" value="KAK9510807.1"/>
    <property type="molecule type" value="Genomic_DNA"/>
</dbReference>